<keyword evidence="1" id="KW-0479">Metal-binding</keyword>
<dbReference type="PROSITE" id="PS50966">
    <property type="entry name" value="ZF_SWIM"/>
    <property type="match status" value="1"/>
</dbReference>
<feature type="domain" description="SWIM-type" evidence="2">
    <location>
        <begin position="488"/>
        <end position="522"/>
    </location>
</feature>
<evidence type="ECO:0000256" key="1">
    <source>
        <dbReference type="PROSITE-ProRule" id="PRU00325"/>
    </source>
</evidence>
<reference evidence="3 4" key="1">
    <citation type="submission" date="2024-04" db="EMBL/GenBank/DDBJ databases">
        <title>Tritrichomonas musculus Genome.</title>
        <authorList>
            <person name="Alves-Ferreira E."/>
            <person name="Grigg M."/>
            <person name="Lorenzi H."/>
            <person name="Galac M."/>
        </authorList>
    </citation>
    <scope>NUCLEOTIDE SEQUENCE [LARGE SCALE GENOMIC DNA]</scope>
    <source>
        <strain evidence="3 4">EAF2021</strain>
    </source>
</reference>
<keyword evidence="1" id="KW-0863">Zinc-finger</keyword>
<keyword evidence="4" id="KW-1185">Reference proteome</keyword>
<evidence type="ECO:0000259" key="2">
    <source>
        <dbReference type="PROSITE" id="PS50966"/>
    </source>
</evidence>
<dbReference type="PANTHER" id="PTHR31669">
    <property type="entry name" value="PROTEIN FAR1-RELATED SEQUENCE 10-RELATED"/>
    <property type="match status" value="1"/>
</dbReference>
<evidence type="ECO:0000313" key="4">
    <source>
        <dbReference type="Proteomes" id="UP001470230"/>
    </source>
</evidence>
<organism evidence="3 4">
    <name type="scientific">Tritrichomonas musculus</name>
    <dbReference type="NCBI Taxonomy" id="1915356"/>
    <lineage>
        <taxon>Eukaryota</taxon>
        <taxon>Metamonada</taxon>
        <taxon>Parabasalia</taxon>
        <taxon>Tritrichomonadida</taxon>
        <taxon>Tritrichomonadidae</taxon>
        <taxon>Tritrichomonas</taxon>
    </lineage>
</organism>
<comment type="caution">
    <text evidence="3">The sequence shown here is derived from an EMBL/GenBank/DDBJ whole genome shotgun (WGS) entry which is preliminary data.</text>
</comment>
<protein>
    <recommendedName>
        <fullName evidence="2">SWIM-type domain-containing protein</fullName>
    </recommendedName>
</protein>
<proteinExistence type="predicted"/>
<name>A0ABR2KKJ7_9EUKA</name>
<dbReference type="InterPro" id="IPR031052">
    <property type="entry name" value="FHY3/FAR1"/>
</dbReference>
<dbReference type="InterPro" id="IPR007527">
    <property type="entry name" value="Znf_SWIM"/>
</dbReference>
<accession>A0ABR2KKJ7</accession>
<evidence type="ECO:0000313" key="3">
    <source>
        <dbReference type="EMBL" id="KAK8890957.1"/>
    </source>
</evidence>
<keyword evidence="1" id="KW-0862">Zinc</keyword>
<sequence length="773" mass="88792">MSFWTAEVLSKLRFDSNKELHEYMNIEAFRSGFTLCSRRAHIDPYGMFYCSKAGSSDKSTNKCNCSFSFTTAPIFKFGKMQIAIKIDNTLNLQHSNHAPDPQEYVHRLLPDDTLCQIQKLHESGLTPTQIQTYLLKTKQPFISTLQIQNIVSKEFVKTFTAESENLIHYMKSNGGIVEELNLQSNDEIIRFAVLTFHLDELKNLRDYGDVLFIDGTYASLASKWEVFPLTAITNDGTICSCGIMYTASANEEVLLWMLNKISMFPDFLTNIRAIITDEDHAFISAFKSWIETIKQSTSNQINVNHILCALHKSRNFAKKLLKYGLSKAQREIAKNLFKIICYHPNKAYVDEAIQKLSSFGPRLNHYLAKHVLPYINNFAKAYISHIDCHGYNTTSPSESMNNLIKRSLRKQDITLIESRMHFDQNLINHKINSTIQINSKRRPNLFEGSFAVSPRILEKIEVQLKISSNIEILQQSENVFLARHKAHQSIIYKIENGQCSCNLQTFAGYPCAHILQLFFQLKLEFPIFLISKRWVNPQFLQCNSCTENNLIFNENEENVEIFGEVYHDDTCSNETNEEEMIFTEEDVDEMTLDDITTENISVNEVNDTLPETKTERYLKLLHKGKELAKLGSNDGAIFQRLINLIQTEINSILNIPNDAFQNDNFSFIEENKSLPVHDAVAKPKGAPKRGKKTQSKNLVDHNAQPSCEICTGHHNTIDCQFYEEMNMLVEKNKKAYINDQGRRCSLCLGIGHQNRTCPLRIKAKEYYQQKSFI</sequence>
<dbReference type="PANTHER" id="PTHR31669:SF251">
    <property type="entry name" value="PROTEIN FAR1-RELATED SEQUENCE"/>
    <property type="match status" value="1"/>
</dbReference>
<dbReference type="Proteomes" id="UP001470230">
    <property type="component" value="Unassembled WGS sequence"/>
</dbReference>
<gene>
    <name evidence="3" type="ORF">M9Y10_028158</name>
</gene>
<dbReference type="EMBL" id="JAPFFF010000004">
    <property type="protein sequence ID" value="KAK8890957.1"/>
    <property type="molecule type" value="Genomic_DNA"/>
</dbReference>